<reference evidence="3" key="1">
    <citation type="submission" date="2016-10" db="EMBL/GenBank/DDBJ databases">
        <title>Genome sequence of Streptomyces mangrovisoli MUSC 149.</title>
        <authorList>
            <person name="Lee L.-H."/>
            <person name="Ser H.-L."/>
        </authorList>
    </citation>
    <scope>NUCLEOTIDE SEQUENCE [LARGE SCALE GENOMIC DNA]</scope>
    <source>
        <strain evidence="3">MUSC 149</strain>
    </source>
</reference>
<comment type="caution">
    <text evidence="3">The sequence shown here is derived from an EMBL/GenBank/DDBJ whole genome shotgun (WGS) entry which is preliminary data.</text>
</comment>
<name>A0A1J4NW18_9ACTN</name>
<evidence type="ECO:0000259" key="2">
    <source>
        <dbReference type="Pfam" id="PF18135"/>
    </source>
</evidence>
<dbReference type="AlphaFoldDB" id="A0A1J4NW18"/>
<dbReference type="EMBL" id="LAVA02000042">
    <property type="protein sequence ID" value="OIJ66282.1"/>
    <property type="molecule type" value="Genomic_DNA"/>
</dbReference>
<sequence length="401" mass="43258">MPSVTPDDAPPLADLMPWSVAPPRLGRGWPTAPDAASLRARWDALVKAEGPDRAALFEPTRARTLHSAVGQLPGRAAGTERLIRADGPCPEPVRVLHAPFDEQWLIPDQRLIDAARPELWRVADEHQVFVVESAAAPGTGGPPLLATSLPPVLRPGRIRPLFRRPGGAEPNLAPGLLDHLGARLGTTPEPLDFLAWTMAAVRPDLTVPLTGDPARWARGVERGRRVLWLMRRDGERPKLPGGRRPYVRAPLPARPVDVRYDRDEEALHLDEGRVSPVPPGAWDFEVAGVRVLEQWFAARTGPVEPGTLAAIRPASWPQAWTSELLELITVLALLAEAGEGHEDGEPAARATAAEPPDEPTDPVTAAELREAGILPPPTASRGPASVLDHHEEGPDGQFALL</sequence>
<dbReference type="GO" id="GO:0008168">
    <property type="term" value="F:methyltransferase activity"/>
    <property type="evidence" value="ECO:0007669"/>
    <property type="project" value="UniProtKB-KW"/>
</dbReference>
<keyword evidence="4" id="KW-1185">Reference proteome</keyword>
<gene>
    <name evidence="3" type="ORF">WN71_018935</name>
</gene>
<feature type="region of interest" description="Disordered" evidence="1">
    <location>
        <begin position="340"/>
        <end position="401"/>
    </location>
</feature>
<evidence type="ECO:0000313" key="3">
    <source>
        <dbReference type="EMBL" id="OIJ66282.1"/>
    </source>
</evidence>
<dbReference type="InterPro" id="IPR041635">
    <property type="entry name" value="Type_ISP_LLaBIII_C"/>
</dbReference>
<evidence type="ECO:0000256" key="1">
    <source>
        <dbReference type="SAM" id="MobiDB-lite"/>
    </source>
</evidence>
<dbReference type="RefSeq" id="WP_046584139.1">
    <property type="nucleotide sequence ID" value="NZ_LAVA02000042.1"/>
</dbReference>
<dbReference type="OrthoDB" id="9776021at2"/>
<dbReference type="STRING" id="1428628.WN71_018935"/>
<dbReference type="GO" id="GO:0032259">
    <property type="term" value="P:methylation"/>
    <property type="evidence" value="ECO:0007669"/>
    <property type="project" value="UniProtKB-KW"/>
</dbReference>
<keyword evidence="3" id="KW-0489">Methyltransferase</keyword>
<accession>A0A1J4NW18</accession>
<keyword evidence="3" id="KW-0808">Transferase</keyword>
<dbReference type="Pfam" id="PF18135">
    <property type="entry name" value="Type_ISP_C"/>
    <property type="match status" value="1"/>
</dbReference>
<protein>
    <submittedName>
        <fullName evidence="3">DNA methyltransferase</fullName>
    </submittedName>
</protein>
<feature type="domain" description="Type ISP restriction-modification enzyme LLaBIII C-terminal specificity" evidence="2">
    <location>
        <begin position="14"/>
        <end position="327"/>
    </location>
</feature>
<dbReference type="Proteomes" id="UP000034196">
    <property type="component" value="Unassembled WGS sequence"/>
</dbReference>
<organism evidence="3 4">
    <name type="scientific">Streptomyces mangrovisoli</name>
    <dbReference type="NCBI Taxonomy" id="1428628"/>
    <lineage>
        <taxon>Bacteria</taxon>
        <taxon>Bacillati</taxon>
        <taxon>Actinomycetota</taxon>
        <taxon>Actinomycetes</taxon>
        <taxon>Kitasatosporales</taxon>
        <taxon>Streptomycetaceae</taxon>
        <taxon>Streptomyces</taxon>
    </lineage>
</organism>
<evidence type="ECO:0000313" key="4">
    <source>
        <dbReference type="Proteomes" id="UP000034196"/>
    </source>
</evidence>
<proteinExistence type="predicted"/>